<keyword evidence="6 10" id="KW-0479">Metal-binding</keyword>
<protein>
    <recommendedName>
        <fullName evidence="10">Ketol-acid reductoisomerase (NADP(+))</fullName>
        <shortName evidence="10">KARI</shortName>
        <ecNumber evidence="10">1.1.1.86</ecNumber>
    </recommendedName>
    <alternativeName>
        <fullName evidence="10">Acetohydroxy-acid isomeroreductase</fullName>
        <shortName evidence="10">AHIR</shortName>
    </alternativeName>
    <alternativeName>
        <fullName evidence="10">Alpha-keto-beta-hydroxylacyl reductoisomerase</fullName>
    </alternativeName>
</protein>
<comment type="pathway">
    <text evidence="3 10">Amino-acid biosynthesis; L-isoleucine biosynthesis; L-isoleucine from 2-oxobutanoate: step 2/4.</text>
</comment>
<dbReference type="UniPathway" id="UPA00049">
    <property type="reaction ID" value="UER00060"/>
</dbReference>
<feature type="binding site" evidence="10 11">
    <location>
        <position position="197"/>
    </location>
    <ligand>
        <name>Mg(2+)</name>
        <dbReference type="ChEBI" id="CHEBI:18420"/>
        <label>1</label>
    </ligand>
</feature>
<feature type="binding site" evidence="10 11">
    <location>
        <position position="258"/>
    </location>
    <ligand>
        <name>substrate</name>
    </ligand>
</feature>
<dbReference type="InterPro" id="IPR013023">
    <property type="entry name" value="KARI"/>
</dbReference>
<keyword evidence="5 10" id="KW-0028">Amino-acid biosynthesis</keyword>
<feature type="domain" description="KARI C-terminal knotted" evidence="13">
    <location>
        <begin position="189"/>
        <end position="334"/>
    </location>
</feature>
<dbReference type="SUPFAM" id="SSF51735">
    <property type="entry name" value="NAD(P)-binding Rossmann-fold domains"/>
    <property type="match status" value="1"/>
</dbReference>
<feature type="binding site" evidence="10 11">
    <location>
        <position position="201"/>
    </location>
    <ligand>
        <name>Mg(2+)</name>
        <dbReference type="ChEBI" id="CHEBI:18420"/>
        <label>1</label>
    </ligand>
</feature>
<dbReference type="OrthoDB" id="9804088at2"/>
<dbReference type="EC" id="1.1.1.86" evidence="10"/>
<evidence type="ECO:0000256" key="8">
    <source>
        <dbReference type="ARBA" id="ARBA00023002"/>
    </source>
</evidence>
<dbReference type="SUPFAM" id="SSF48179">
    <property type="entry name" value="6-phosphogluconate dehydrogenase C-terminal domain-like"/>
    <property type="match status" value="1"/>
</dbReference>
<dbReference type="PROSITE" id="PS51851">
    <property type="entry name" value="KARI_C"/>
    <property type="match status" value="1"/>
</dbReference>
<evidence type="ECO:0000256" key="5">
    <source>
        <dbReference type="ARBA" id="ARBA00022605"/>
    </source>
</evidence>
<evidence type="ECO:0000256" key="2">
    <source>
        <dbReference type="ARBA" id="ARBA00004864"/>
    </source>
</evidence>
<evidence type="ECO:0000259" key="13">
    <source>
        <dbReference type="PROSITE" id="PS51851"/>
    </source>
</evidence>
<keyword evidence="14" id="KW-0413">Isomerase</keyword>
<comment type="function">
    <text evidence="1 10">Involved in the biosynthesis of branched-chain amino acids (BCAA). Catalyzes an alkyl-migration followed by a ketol-acid reduction of (S)-2-acetolactate (S2AL) to yield (R)-2,3-dihydroxy-isovalerate. In the isomerase reaction, S2AL is rearranged via a Mg-dependent methyl migration to produce 3-hydroxy-3-methyl-2-ketobutyrate (HMKB). In the reductase reaction, this 2-ketoacid undergoes a metal-dependent reduction by NADPH to yield (R)-2,3-dihydroxy-isovalerate.</text>
</comment>
<name>A0A1V4ESR4_9BACL</name>
<comment type="catalytic activity">
    <reaction evidence="10">
        <text>(2R)-2,3-dihydroxy-3-methylbutanoate + NADP(+) = (2S)-2-acetolactate + NADPH + H(+)</text>
        <dbReference type="Rhea" id="RHEA:22068"/>
        <dbReference type="ChEBI" id="CHEBI:15378"/>
        <dbReference type="ChEBI" id="CHEBI:49072"/>
        <dbReference type="ChEBI" id="CHEBI:57783"/>
        <dbReference type="ChEBI" id="CHEBI:58349"/>
        <dbReference type="ChEBI" id="CHEBI:58476"/>
        <dbReference type="EC" id="1.1.1.86"/>
    </reaction>
</comment>
<dbReference type="FunFam" id="3.40.50.720:FF:000023">
    <property type="entry name" value="Ketol-acid reductoisomerase (NADP(+))"/>
    <property type="match status" value="1"/>
</dbReference>
<dbReference type="InterPro" id="IPR008927">
    <property type="entry name" value="6-PGluconate_DH-like_C_sf"/>
</dbReference>
<comment type="cofactor">
    <cofactor evidence="10">
        <name>Mg(2+)</name>
        <dbReference type="ChEBI" id="CHEBI:18420"/>
    </cofactor>
    <text evidence="10">Binds 2 magnesium ions per subunit.</text>
</comment>
<comment type="similarity">
    <text evidence="4 10 11">Belongs to the ketol-acid reductoisomerase family.</text>
</comment>
<comment type="caution">
    <text evidence="10">Lacks conserved residue(s) required for the propagation of feature annotation.</text>
</comment>
<evidence type="ECO:0000256" key="11">
    <source>
        <dbReference type="PROSITE-ProRule" id="PRU01198"/>
    </source>
</evidence>
<gene>
    <name evidence="10" type="primary">ilvC</name>
    <name evidence="14" type="ORF">B2M26_09370</name>
</gene>
<evidence type="ECO:0000256" key="1">
    <source>
        <dbReference type="ARBA" id="ARBA00002172"/>
    </source>
</evidence>
<feature type="binding site" evidence="10 11">
    <location>
        <position position="237"/>
    </location>
    <ligand>
        <name>Mg(2+)</name>
        <dbReference type="ChEBI" id="CHEBI:18420"/>
        <label>2</label>
    </ligand>
</feature>
<dbReference type="Pfam" id="PF01450">
    <property type="entry name" value="KARI_C"/>
    <property type="match status" value="1"/>
</dbReference>
<feature type="binding site" evidence="10 11">
    <location>
        <position position="233"/>
    </location>
    <ligand>
        <name>Mg(2+)</name>
        <dbReference type="ChEBI" id="CHEBI:18420"/>
        <label>2</label>
    </ligand>
</feature>
<dbReference type="Proteomes" id="UP000190229">
    <property type="component" value="Unassembled WGS sequence"/>
</dbReference>
<keyword evidence="9 10" id="KW-0100">Branched-chain amino acid biosynthesis</keyword>
<dbReference type="GO" id="GO:0009097">
    <property type="term" value="P:isoleucine biosynthetic process"/>
    <property type="evidence" value="ECO:0007669"/>
    <property type="project" value="UniProtKB-UniRule"/>
</dbReference>
<dbReference type="GO" id="GO:0009099">
    <property type="term" value="P:L-valine biosynthetic process"/>
    <property type="evidence" value="ECO:0007669"/>
    <property type="project" value="UniProtKB-UniRule"/>
</dbReference>
<dbReference type="InterPro" id="IPR000506">
    <property type="entry name" value="KARI_C"/>
</dbReference>
<feature type="binding site" evidence="10">
    <location>
        <position position="55"/>
    </location>
    <ligand>
        <name>NADP(+)</name>
        <dbReference type="ChEBI" id="CHEBI:58349"/>
    </ligand>
</feature>
<feature type="active site" evidence="10">
    <location>
        <position position="114"/>
    </location>
</feature>
<dbReference type="PANTHER" id="PTHR21371">
    <property type="entry name" value="KETOL-ACID REDUCTOISOMERASE, MITOCHONDRIAL"/>
    <property type="match status" value="1"/>
</dbReference>
<dbReference type="HAMAP" id="MF_00435">
    <property type="entry name" value="IlvC"/>
    <property type="match status" value="1"/>
</dbReference>
<dbReference type="PANTHER" id="PTHR21371:SF1">
    <property type="entry name" value="KETOL-ACID REDUCTOISOMERASE, MITOCHONDRIAL"/>
    <property type="match status" value="1"/>
</dbReference>
<dbReference type="AlphaFoldDB" id="A0A1V4ESR4"/>
<dbReference type="EMBL" id="MWPS01000026">
    <property type="protein sequence ID" value="OPG15969.1"/>
    <property type="molecule type" value="Genomic_DNA"/>
</dbReference>
<dbReference type="PROSITE" id="PS51850">
    <property type="entry name" value="KARI_N"/>
    <property type="match status" value="1"/>
</dbReference>
<dbReference type="GO" id="GO:0005829">
    <property type="term" value="C:cytosol"/>
    <property type="evidence" value="ECO:0007669"/>
    <property type="project" value="TreeGrafter"/>
</dbReference>
<dbReference type="GO" id="GO:0004455">
    <property type="term" value="F:ketol-acid reductoisomerase activity"/>
    <property type="evidence" value="ECO:0007669"/>
    <property type="project" value="UniProtKB-UniRule"/>
</dbReference>
<dbReference type="Pfam" id="PF07991">
    <property type="entry name" value="KARI_N"/>
    <property type="match status" value="1"/>
</dbReference>
<feature type="binding site" evidence="10">
    <location>
        <begin position="32"/>
        <end position="35"/>
    </location>
    <ligand>
        <name>NADP(+)</name>
        <dbReference type="ChEBI" id="CHEBI:58349"/>
    </ligand>
</feature>
<comment type="catalytic activity">
    <reaction evidence="10">
        <text>(2R,3R)-2,3-dihydroxy-3-methylpentanoate + NADP(+) = (S)-2-ethyl-2-hydroxy-3-oxobutanoate + NADPH + H(+)</text>
        <dbReference type="Rhea" id="RHEA:13493"/>
        <dbReference type="ChEBI" id="CHEBI:15378"/>
        <dbReference type="ChEBI" id="CHEBI:49256"/>
        <dbReference type="ChEBI" id="CHEBI:49258"/>
        <dbReference type="ChEBI" id="CHEBI:57783"/>
        <dbReference type="ChEBI" id="CHEBI:58349"/>
        <dbReference type="EC" id="1.1.1.86"/>
    </reaction>
</comment>
<reference evidence="14 15" key="1">
    <citation type="submission" date="2017-02" db="EMBL/GenBank/DDBJ databases">
        <title>Draft genome of Acidibacillus ferrooxidans Huett2.</title>
        <authorList>
            <person name="Schopf S."/>
        </authorList>
    </citation>
    <scope>NUCLEOTIDE SEQUENCE [LARGE SCALE GENOMIC DNA]</scope>
    <source>
        <strain evidence="14 15">Huett2</strain>
    </source>
</reference>
<evidence type="ECO:0000313" key="15">
    <source>
        <dbReference type="Proteomes" id="UP000190229"/>
    </source>
</evidence>
<accession>A0A1V4ESR4</accession>
<evidence type="ECO:0000256" key="7">
    <source>
        <dbReference type="ARBA" id="ARBA00022842"/>
    </source>
</evidence>
<sequence>MKLWERSFMQMFYENDANLHILAEKTVAVVGYGSQGHAQAQNLRDSGVRVIIAQRNGKSADKAREDGFTVVSVAEAAQTADILQILLPDESQARVYKEEIEPYLRSGQTLMFSHGFNIHFQQIKPPTFVDVVLAAPKGPGHLVRRVYEGGAGVPALIAVAQDASGHARETALAYAKGIGATRAGVLETTFKEETETDLFGEQAVLCGGVSALVKAGFETLVDAGYQPEIAFFECCHELKLIVDLIYEGGLERMHDSISDTAEYGDYTAGPKIVTDETRRAMKAILKDIQTGVFARNWILENQAGRPSFSAMRRIDAEHPLEQVGKELRGMMSFIAK</sequence>
<feature type="domain" description="KARI N-terminal Rossmann" evidence="12">
    <location>
        <begin position="9"/>
        <end position="188"/>
    </location>
</feature>
<evidence type="ECO:0000256" key="4">
    <source>
        <dbReference type="ARBA" id="ARBA00010318"/>
    </source>
</evidence>
<comment type="pathway">
    <text evidence="2 10">Amino-acid biosynthesis; L-valine biosynthesis; L-valine from pyruvate: step 2/4.</text>
</comment>
<dbReference type="UniPathway" id="UPA00047">
    <property type="reaction ID" value="UER00056"/>
</dbReference>
<dbReference type="Gene3D" id="6.10.240.10">
    <property type="match status" value="1"/>
</dbReference>
<feature type="binding site" evidence="10">
    <location>
        <position position="59"/>
    </location>
    <ligand>
        <name>NADP(+)</name>
        <dbReference type="ChEBI" id="CHEBI:58349"/>
    </ligand>
</feature>
<comment type="caution">
    <text evidence="14">The sequence shown here is derived from an EMBL/GenBank/DDBJ whole genome shotgun (WGS) entry which is preliminary data.</text>
</comment>
<evidence type="ECO:0000256" key="10">
    <source>
        <dbReference type="HAMAP-Rule" id="MF_00435"/>
    </source>
</evidence>
<proteinExistence type="inferred from homology"/>
<organism evidence="14 15">
    <name type="scientific">Ferroacidibacillus organovorans</name>
    <dbReference type="NCBI Taxonomy" id="1765683"/>
    <lineage>
        <taxon>Bacteria</taxon>
        <taxon>Bacillati</taxon>
        <taxon>Bacillota</taxon>
        <taxon>Bacilli</taxon>
        <taxon>Bacillales</taxon>
        <taxon>Alicyclobacillaceae</taxon>
        <taxon>Ferroacidibacillus</taxon>
    </lineage>
</organism>
<dbReference type="GO" id="GO:0016853">
    <property type="term" value="F:isomerase activity"/>
    <property type="evidence" value="ECO:0007669"/>
    <property type="project" value="UniProtKB-KW"/>
</dbReference>
<dbReference type="RefSeq" id="WP_079290977.1">
    <property type="nucleotide sequence ID" value="NZ_LSUQ01000001.1"/>
</dbReference>
<dbReference type="PIRSF" id="PIRSF000116">
    <property type="entry name" value="IlvC_gammaproteo"/>
    <property type="match status" value="1"/>
</dbReference>
<dbReference type="NCBIfam" id="NF004017">
    <property type="entry name" value="PRK05479.1"/>
    <property type="match status" value="1"/>
</dbReference>
<keyword evidence="15" id="KW-1185">Reference proteome</keyword>
<dbReference type="Gene3D" id="3.40.50.720">
    <property type="entry name" value="NAD(P)-binding Rossmann-like Domain"/>
    <property type="match status" value="1"/>
</dbReference>
<evidence type="ECO:0000256" key="3">
    <source>
        <dbReference type="ARBA" id="ARBA00004885"/>
    </source>
</evidence>
<feature type="binding site" evidence="10 11">
    <location>
        <position position="197"/>
    </location>
    <ligand>
        <name>Mg(2+)</name>
        <dbReference type="ChEBI" id="CHEBI:18420"/>
        <label>2</label>
    </ligand>
</feature>
<dbReference type="GO" id="GO:0050661">
    <property type="term" value="F:NADP binding"/>
    <property type="evidence" value="ECO:0007669"/>
    <property type="project" value="InterPro"/>
</dbReference>
<dbReference type="GO" id="GO:0000287">
    <property type="term" value="F:magnesium ion binding"/>
    <property type="evidence" value="ECO:0007669"/>
    <property type="project" value="UniProtKB-UniRule"/>
</dbReference>
<keyword evidence="10" id="KW-0521">NADP</keyword>
<evidence type="ECO:0000256" key="6">
    <source>
        <dbReference type="ARBA" id="ARBA00022723"/>
    </source>
</evidence>
<dbReference type="InterPro" id="IPR013116">
    <property type="entry name" value="KARI_N"/>
</dbReference>
<keyword evidence="7 10" id="KW-0460">Magnesium</keyword>
<evidence type="ECO:0000313" key="14">
    <source>
        <dbReference type="EMBL" id="OPG15969.1"/>
    </source>
</evidence>
<evidence type="ECO:0000259" key="12">
    <source>
        <dbReference type="PROSITE" id="PS51850"/>
    </source>
</evidence>
<dbReference type="NCBIfam" id="NF009940">
    <property type="entry name" value="PRK13403.1"/>
    <property type="match status" value="1"/>
</dbReference>
<dbReference type="InterPro" id="IPR036291">
    <property type="entry name" value="NAD(P)-bd_dom_sf"/>
</dbReference>
<feature type="binding site" evidence="10">
    <location>
        <position position="140"/>
    </location>
    <ligand>
        <name>NADP(+)</name>
        <dbReference type="ChEBI" id="CHEBI:58349"/>
    </ligand>
</feature>
<evidence type="ECO:0000256" key="9">
    <source>
        <dbReference type="ARBA" id="ARBA00023304"/>
    </source>
</evidence>
<dbReference type="NCBIfam" id="TIGR00465">
    <property type="entry name" value="ilvC"/>
    <property type="match status" value="1"/>
</dbReference>
<keyword evidence="8 10" id="KW-0560">Oxidoreductase</keyword>
<dbReference type="InterPro" id="IPR014359">
    <property type="entry name" value="KARI_prok"/>
</dbReference>